<dbReference type="EC" id="6.3.4.19" evidence="8"/>
<dbReference type="Pfam" id="PF01171">
    <property type="entry name" value="ATP_bind_3"/>
    <property type="match status" value="1"/>
</dbReference>
<comment type="catalytic activity">
    <reaction evidence="7 8">
        <text>cytidine(34) in tRNA(Ile2) + L-lysine + ATP = lysidine(34) in tRNA(Ile2) + AMP + diphosphate + H(+)</text>
        <dbReference type="Rhea" id="RHEA:43744"/>
        <dbReference type="Rhea" id="RHEA-COMP:10625"/>
        <dbReference type="Rhea" id="RHEA-COMP:10670"/>
        <dbReference type="ChEBI" id="CHEBI:15378"/>
        <dbReference type="ChEBI" id="CHEBI:30616"/>
        <dbReference type="ChEBI" id="CHEBI:32551"/>
        <dbReference type="ChEBI" id="CHEBI:33019"/>
        <dbReference type="ChEBI" id="CHEBI:82748"/>
        <dbReference type="ChEBI" id="CHEBI:83665"/>
        <dbReference type="ChEBI" id="CHEBI:456215"/>
        <dbReference type="EC" id="6.3.4.19"/>
    </reaction>
</comment>
<dbReference type="InterPro" id="IPR014729">
    <property type="entry name" value="Rossmann-like_a/b/a_fold"/>
</dbReference>
<feature type="domain" description="Lysidine-tRNA(Ile) synthetase C-terminal" evidence="9">
    <location>
        <begin position="363"/>
        <end position="436"/>
    </location>
</feature>
<evidence type="ECO:0000313" key="11">
    <source>
        <dbReference type="Proteomes" id="UP000638014"/>
    </source>
</evidence>
<dbReference type="SUPFAM" id="SSF82829">
    <property type="entry name" value="MesJ substrate recognition domain-like"/>
    <property type="match status" value="1"/>
</dbReference>
<evidence type="ECO:0000256" key="3">
    <source>
        <dbReference type="ARBA" id="ARBA00022598"/>
    </source>
</evidence>
<dbReference type="SUPFAM" id="SSF56037">
    <property type="entry name" value="PheT/TilS domain"/>
    <property type="match status" value="1"/>
</dbReference>
<feature type="binding site" evidence="8">
    <location>
        <begin position="25"/>
        <end position="30"/>
    </location>
    <ligand>
        <name>ATP</name>
        <dbReference type="ChEBI" id="CHEBI:30616"/>
    </ligand>
</feature>
<comment type="function">
    <text evidence="8">Ligates lysine onto the cytidine present at position 34 of the AUA codon-specific tRNA(Ile) that contains the anticodon CAU, in an ATP-dependent manner. Cytidine is converted to lysidine, thus changing the amino acid specificity of the tRNA from methionine to isoleucine.</text>
</comment>
<dbReference type="NCBIfam" id="TIGR02433">
    <property type="entry name" value="lysidine_TilS_C"/>
    <property type="match status" value="1"/>
</dbReference>
<comment type="similarity">
    <text evidence="8">Belongs to the tRNA(Ile)-lysidine synthase family.</text>
</comment>
<dbReference type="Gene3D" id="1.20.59.20">
    <property type="match status" value="1"/>
</dbReference>
<dbReference type="InterPro" id="IPR012796">
    <property type="entry name" value="Lysidine-tRNA-synth_C"/>
</dbReference>
<evidence type="ECO:0000256" key="1">
    <source>
        <dbReference type="ARBA" id="ARBA00004496"/>
    </source>
</evidence>
<evidence type="ECO:0000256" key="8">
    <source>
        <dbReference type="HAMAP-Rule" id="MF_01161"/>
    </source>
</evidence>
<keyword evidence="2 8" id="KW-0963">Cytoplasm</keyword>
<comment type="caution">
    <text evidence="10">The sequence shown here is derived from an EMBL/GenBank/DDBJ whole genome shotgun (WGS) entry which is preliminary data.</text>
</comment>
<evidence type="ECO:0000256" key="2">
    <source>
        <dbReference type="ARBA" id="ARBA00022490"/>
    </source>
</evidence>
<dbReference type="GO" id="GO:0005737">
    <property type="term" value="C:cytoplasm"/>
    <property type="evidence" value="ECO:0007669"/>
    <property type="project" value="UniProtKB-SubCell"/>
</dbReference>
<sequence length="437" mass="49821">MLTTLFCQLDELQQRGVAHFIVAYSGGIDSQVLLHGCSLYQQQHPAIELSACHIHHGLSANADSWLQHCQASCQQLAIPFIHERVQLVRGSRQSLEAVARDARYRVLETLVDHPSCAVLTGHHQDDQVETLFLSLKRGSGLDGLSAMPSLMPFARGWLARPMLQLSRAELQQYANEQQLSWIEDESNQDDRFDRNFIRNQLLPLCQQRWPSFNQTASRSVSLLAQDRAVLEEITAQDYQSCVTANGLSISALKSLSNARRERVMRHWLRQRCVPLWSYRQQQQAWQSVALAQQDAQPQLSWAGWQLRRYRDDLVLLDGNIASYPQQLTWQWPQPLSLPNGTLSAQPSDTAARRLKGPLDGQPVSIRFGQLKQRVRPAMRQGSRELKKVWQEMAVPPWLRQQIPLLFYGEECVAAIGYWVAQGYECQPGESGWHIELS</sequence>
<dbReference type="EMBL" id="JACXAF010000008">
    <property type="protein sequence ID" value="MBD1389337.1"/>
    <property type="molecule type" value="Genomic_DNA"/>
</dbReference>
<evidence type="ECO:0000256" key="7">
    <source>
        <dbReference type="ARBA" id="ARBA00048539"/>
    </source>
</evidence>
<dbReference type="SUPFAM" id="SSF52402">
    <property type="entry name" value="Adenine nucleotide alpha hydrolases-like"/>
    <property type="match status" value="1"/>
</dbReference>
<evidence type="ECO:0000256" key="4">
    <source>
        <dbReference type="ARBA" id="ARBA00022694"/>
    </source>
</evidence>
<keyword evidence="4 8" id="KW-0819">tRNA processing</keyword>
<name>A0A8J6QIL3_9GAMM</name>
<dbReference type="PANTHER" id="PTHR43033">
    <property type="entry name" value="TRNA(ILE)-LYSIDINE SYNTHASE-RELATED"/>
    <property type="match status" value="1"/>
</dbReference>
<evidence type="ECO:0000259" key="9">
    <source>
        <dbReference type="SMART" id="SM00977"/>
    </source>
</evidence>
<dbReference type="GO" id="GO:0005524">
    <property type="term" value="F:ATP binding"/>
    <property type="evidence" value="ECO:0007669"/>
    <property type="project" value="UniProtKB-UniRule"/>
</dbReference>
<evidence type="ECO:0000313" key="10">
    <source>
        <dbReference type="EMBL" id="MBD1389337.1"/>
    </source>
</evidence>
<proteinExistence type="inferred from homology"/>
<keyword evidence="6 8" id="KW-0067">ATP-binding</keyword>
<protein>
    <recommendedName>
        <fullName evidence="8">tRNA(Ile)-lysidine synthase</fullName>
        <ecNumber evidence="8">6.3.4.19</ecNumber>
    </recommendedName>
    <alternativeName>
        <fullName evidence="8">tRNA(Ile)-2-lysyl-cytidine synthase</fullName>
    </alternativeName>
    <alternativeName>
        <fullName evidence="8">tRNA(Ile)-lysidine synthetase</fullName>
    </alternativeName>
</protein>
<dbReference type="Pfam" id="PF11734">
    <property type="entry name" value="TilS_C"/>
    <property type="match status" value="1"/>
</dbReference>
<accession>A0A8J6QIL3</accession>
<comment type="subcellular location">
    <subcellularLocation>
        <location evidence="1 8">Cytoplasm</location>
    </subcellularLocation>
</comment>
<dbReference type="AlphaFoldDB" id="A0A8J6QIL3"/>
<dbReference type="InterPro" id="IPR015262">
    <property type="entry name" value="tRNA_Ile_lys_synt_subst-bd"/>
</dbReference>
<dbReference type="GO" id="GO:0032267">
    <property type="term" value="F:tRNA(Ile)-lysidine synthase activity"/>
    <property type="evidence" value="ECO:0007669"/>
    <property type="project" value="UniProtKB-EC"/>
</dbReference>
<dbReference type="HAMAP" id="MF_01161">
    <property type="entry name" value="tRNA_Ile_lys_synt"/>
    <property type="match status" value="1"/>
</dbReference>
<keyword evidence="3 8" id="KW-0436">Ligase</keyword>
<dbReference type="PANTHER" id="PTHR43033:SF1">
    <property type="entry name" value="TRNA(ILE)-LYSIDINE SYNTHASE-RELATED"/>
    <property type="match status" value="1"/>
</dbReference>
<dbReference type="CDD" id="cd01992">
    <property type="entry name" value="TilS_N"/>
    <property type="match status" value="1"/>
</dbReference>
<dbReference type="GO" id="GO:0006400">
    <property type="term" value="P:tRNA modification"/>
    <property type="evidence" value="ECO:0007669"/>
    <property type="project" value="UniProtKB-UniRule"/>
</dbReference>
<dbReference type="Pfam" id="PF09179">
    <property type="entry name" value="TilS"/>
    <property type="match status" value="1"/>
</dbReference>
<dbReference type="Proteomes" id="UP000638014">
    <property type="component" value="Unassembled WGS sequence"/>
</dbReference>
<dbReference type="InterPro" id="IPR012795">
    <property type="entry name" value="tRNA_Ile_lys_synt_N"/>
</dbReference>
<dbReference type="NCBIfam" id="TIGR02432">
    <property type="entry name" value="lysidine_TilS_N"/>
    <property type="match status" value="1"/>
</dbReference>
<organism evidence="10 11">
    <name type="scientific">Neiella litorisoli</name>
    <dbReference type="NCBI Taxonomy" id="2771431"/>
    <lineage>
        <taxon>Bacteria</taxon>
        <taxon>Pseudomonadati</taxon>
        <taxon>Pseudomonadota</taxon>
        <taxon>Gammaproteobacteria</taxon>
        <taxon>Alteromonadales</taxon>
        <taxon>Echinimonadaceae</taxon>
        <taxon>Neiella</taxon>
    </lineage>
</organism>
<keyword evidence="11" id="KW-1185">Reference proteome</keyword>
<reference evidence="10" key="1">
    <citation type="submission" date="2020-09" db="EMBL/GenBank/DDBJ databases">
        <title>A novel bacterium of genus Neiella, isolated from South China Sea.</title>
        <authorList>
            <person name="Huang H."/>
            <person name="Mo K."/>
            <person name="Hu Y."/>
        </authorList>
    </citation>
    <scope>NUCLEOTIDE SEQUENCE</scope>
    <source>
        <strain evidence="10">HB171785</strain>
    </source>
</reference>
<dbReference type="SMART" id="SM00977">
    <property type="entry name" value="TilS_C"/>
    <property type="match status" value="1"/>
</dbReference>
<keyword evidence="5 8" id="KW-0547">Nucleotide-binding</keyword>
<dbReference type="InterPro" id="IPR012094">
    <property type="entry name" value="tRNA_Ile_lys_synt"/>
</dbReference>
<evidence type="ECO:0000256" key="5">
    <source>
        <dbReference type="ARBA" id="ARBA00022741"/>
    </source>
</evidence>
<dbReference type="Gene3D" id="3.40.50.620">
    <property type="entry name" value="HUPs"/>
    <property type="match status" value="1"/>
</dbReference>
<gene>
    <name evidence="8 10" type="primary">tilS</name>
    <name evidence="10" type="ORF">IC617_07860</name>
</gene>
<dbReference type="RefSeq" id="WP_191144435.1">
    <property type="nucleotide sequence ID" value="NZ_JACXAF010000008.1"/>
</dbReference>
<comment type="domain">
    <text evidence="8">The N-terminal region contains the highly conserved SGGXDS motif, predicted to be a P-loop motif involved in ATP binding.</text>
</comment>
<evidence type="ECO:0000256" key="6">
    <source>
        <dbReference type="ARBA" id="ARBA00022840"/>
    </source>
</evidence>
<dbReference type="InterPro" id="IPR011063">
    <property type="entry name" value="TilS/TtcA_N"/>
</dbReference>